<gene>
    <name evidence="2" type="ORF">N7493_002081</name>
</gene>
<feature type="region of interest" description="Disordered" evidence="1">
    <location>
        <begin position="1"/>
        <end position="120"/>
    </location>
</feature>
<evidence type="ECO:0000256" key="1">
    <source>
        <dbReference type="SAM" id="MobiDB-lite"/>
    </source>
</evidence>
<dbReference type="GO" id="GO:0003676">
    <property type="term" value="F:nucleic acid binding"/>
    <property type="evidence" value="ECO:0007669"/>
    <property type="project" value="InterPro"/>
</dbReference>
<dbReference type="InterPro" id="IPR012677">
    <property type="entry name" value="Nucleotide-bd_a/b_plait_sf"/>
</dbReference>
<dbReference type="EMBL" id="JAQJAN010000002">
    <property type="protein sequence ID" value="KAJ5738926.1"/>
    <property type="molecule type" value="Genomic_DNA"/>
</dbReference>
<feature type="compositionally biased region" description="Basic and acidic residues" evidence="1">
    <location>
        <begin position="14"/>
        <end position="25"/>
    </location>
</feature>
<feature type="compositionally biased region" description="Polar residues" evidence="1">
    <location>
        <begin position="65"/>
        <end position="90"/>
    </location>
</feature>
<organism evidence="2 3">
    <name type="scientific">Penicillium malachiteum</name>
    <dbReference type="NCBI Taxonomy" id="1324776"/>
    <lineage>
        <taxon>Eukaryota</taxon>
        <taxon>Fungi</taxon>
        <taxon>Dikarya</taxon>
        <taxon>Ascomycota</taxon>
        <taxon>Pezizomycotina</taxon>
        <taxon>Eurotiomycetes</taxon>
        <taxon>Eurotiomycetidae</taxon>
        <taxon>Eurotiales</taxon>
        <taxon>Aspergillaceae</taxon>
        <taxon>Penicillium</taxon>
    </lineage>
</organism>
<keyword evidence="3" id="KW-1185">Reference proteome</keyword>
<comment type="caution">
    <text evidence="2">The sequence shown here is derived from an EMBL/GenBank/DDBJ whole genome shotgun (WGS) entry which is preliminary data.</text>
</comment>
<evidence type="ECO:0000313" key="2">
    <source>
        <dbReference type="EMBL" id="KAJ5738926.1"/>
    </source>
</evidence>
<feature type="region of interest" description="Disordered" evidence="1">
    <location>
        <begin position="230"/>
        <end position="296"/>
    </location>
</feature>
<proteinExistence type="predicted"/>
<dbReference type="SUPFAM" id="SSF54928">
    <property type="entry name" value="RNA-binding domain, RBD"/>
    <property type="match status" value="1"/>
</dbReference>
<dbReference type="InterPro" id="IPR035979">
    <property type="entry name" value="RBD_domain_sf"/>
</dbReference>
<reference evidence="2" key="2">
    <citation type="submission" date="2023-01" db="EMBL/GenBank/DDBJ databases">
        <authorList>
            <person name="Petersen C."/>
        </authorList>
    </citation>
    <scope>NUCLEOTIDE SEQUENCE</scope>
    <source>
        <strain evidence="2">IBT 17514</strain>
    </source>
</reference>
<name>A0AAD6HVK8_9EURO</name>
<evidence type="ECO:0000313" key="3">
    <source>
        <dbReference type="Proteomes" id="UP001215712"/>
    </source>
</evidence>
<feature type="compositionally biased region" description="Basic and acidic residues" evidence="1">
    <location>
        <begin position="104"/>
        <end position="120"/>
    </location>
</feature>
<sequence>MGKKPQNKPVSFDEIIKSDRLKKQNQELANQILGKDRKGRRASAPSGGIQKSQSAKPGSLASRITGPQIQRSASTTNLRGNKSNPASANNPRVKKLNPVSASTPKKDFKNNRDPKNNRRSNADRILNAVQAGSPQATVRKPKTGLSIKGASGPFVVIASNFAPGTTAADIQSALEPLSGPMLSCRVTSHNPEVVAELAFDEKWNAENAIANFHNQRADGRMLSMTLKAAGEAPTAHNPYNDMRAQADRDRRQRQANPDYQNGNYGFDVRGRKQSSSGLYSDEMMVDTPPSRHRRQR</sequence>
<protein>
    <recommendedName>
        <fullName evidence="4">RRM domain-containing protein</fullName>
    </recommendedName>
</protein>
<accession>A0AAD6HVK8</accession>
<dbReference type="Gene3D" id="3.30.70.330">
    <property type="match status" value="1"/>
</dbReference>
<dbReference type="Proteomes" id="UP001215712">
    <property type="component" value="Unassembled WGS sequence"/>
</dbReference>
<reference evidence="2" key="1">
    <citation type="journal article" date="2023" name="IMA Fungus">
        <title>Comparative genomic study of the Penicillium genus elucidates a diverse pangenome and 15 lateral gene transfer events.</title>
        <authorList>
            <person name="Petersen C."/>
            <person name="Sorensen T."/>
            <person name="Nielsen M.R."/>
            <person name="Sondergaard T.E."/>
            <person name="Sorensen J.L."/>
            <person name="Fitzpatrick D.A."/>
            <person name="Frisvad J.C."/>
            <person name="Nielsen K.L."/>
        </authorList>
    </citation>
    <scope>NUCLEOTIDE SEQUENCE</scope>
    <source>
        <strain evidence="2">IBT 17514</strain>
    </source>
</reference>
<dbReference type="AlphaFoldDB" id="A0AAD6HVK8"/>
<evidence type="ECO:0008006" key="4">
    <source>
        <dbReference type="Google" id="ProtNLM"/>
    </source>
</evidence>